<keyword evidence="8" id="KW-1185">Reference proteome</keyword>
<dbReference type="InterPro" id="IPR001678">
    <property type="entry name" value="MeTrfase_RsmB-F_NOP2_dom"/>
</dbReference>
<keyword evidence="3 5" id="KW-0949">S-adenosyl-L-methionine</keyword>
<comment type="similarity">
    <text evidence="5">Belongs to the class I-like SAM-binding methyltransferase superfamily. RsmB/NOP family.</text>
</comment>
<keyword evidence="2 5" id="KW-0808">Transferase</keyword>
<dbReference type="EMBL" id="AP027142">
    <property type="protein sequence ID" value="BDV33995.1"/>
    <property type="molecule type" value="Genomic_DNA"/>
</dbReference>
<feature type="binding site" evidence="5">
    <location>
        <position position="307"/>
    </location>
    <ligand>
        <name>S-adenosyl-L-methionine</name>
        <dbReference type="ChEBI" id="CHEBI:59789"/>
    </ligand>
</feature>
<dbReference type="PANTHER" id="PTHR22807">
    <property type="entry name" value="NOP2 YEAST -RELATED NOL1/NOP2/FMU SUN DOMAIN-CONTAINING"/>
    <property type="match status" value="1"/>
</dbReference>
<dbReference type="RefSeq" id="WP_281931588.1">
    <property type="nucleotide sequence ID" value="NZ_AP027142.1"/>
</dbReference>
<name>A0ABN6VGV8_9HYPH</name>
<dbReference type="PRINTS" id="PR02008">
    <property type="entry name" value="RCMTFAMILY"/>
</dbReference>
<dbReference type="Pfam" id="PF22458">
    <property type="entry name" value="RsmF-B_ferredox"/>
    <property type="match status" value="1"/>
</dbReference>
<feature type="active site" description="Nucleophile" evidence="5">
    <location>
        <position position="360"/>
    </location>
</feature>
<keyword evidence="1 5" id="KW-0489">Methyltransferase</keyword>
<reference evidence="7 8" key="1">
    <citation type="journal article" date="2023" name="Int. J. Syst. Evol. Microbiol.">
        <title>Methylocystis iwaonis sp. nov., a type II methane-oxidizing bacterium from surface soil of a rice paddy field in Japan, and emended description of the genus Methylocystis (ex Whittenbury et al. 1970) Bowman et al. 1993.</title>
        <authorList>
            <person name="Kaise H."/>
            <person name="Sawadogo J.B."/>
            <person name="Alam M.S."/>
            <person name="Ueno C."/>
            <person name="Dianou D."/>
            <person name="Shinjo R."/>
            <person name="Asakawa S."/>
        </authorList>
    </citation>
    <scope>NUCLEOTIDE SEQUENCE [LARGE SCALE GENOMIC DNA]</scope>
    <source>
        <strain evidence="7 8">SS37A-Re</strain>
    </source>
</reference>
<dbReference type="Proteomes" id="UP001317629">
    <property type="component" value="Chromosome"/>
</dbReference>
<dbReference type="PANTHER" id="PTHR22807:SF53">
    <property type="entry name" value="RIBOSOMAL RNA SMALL SUBUNIT METHYLTRANSFERASE B-RELATED"/>
    <property type="match status" value="1"/>
</dbReference>
<dbReference type="InterPro" id="IPR054728">
    <property type="entry name" value="RsmB-like_ferredoxin"/>
</dbReference>
<evidence type="ECO:0000259" key="6">
    <source>
        <dbReference type="PROSITE" id="PS51686"/>
    </source>
</evidence>
<evidence type="ECO:0000256" key="5">
    <source>
        <dbReference type="PROSITE-ProRule" id="PRU01023"/>
    </source>
</evidence>
<evidence type="ECO:0000256" key="4">
    <source>
        <dbReference type="ARBA" id="ARBA00022884"/>
    </source>
</evidence>
<protein>
    <submittedName>
        <fullName evidence="7">MFS transporter</fullName>
    </submittedName>
</protein>
<evidence type="ECO:0000313" key="7">
    <source>
        <dbReference type="EMBL" id="BDV33995.1"/>
    </source>
</evidence>
<accession>A0ABN6VGV8</accession>
<evidence type="ECO:0000313" key="8">
    <source>
        <dbReference type="Proteomes" id="UP001317629"/>
    </source>
</evidence>
<sequence>MTPAAHVSAAIEILDDLAQRRRPAAEALKDWGASHRFAGSKDRAAIASLVFDALRKAASAAWIMGADTPRARMLGALREARGMDAAAIAALCTGERHAPPPLTDDERVRLETATLDGAPDHVRGDYPEWLAERFAAAFGDRAAEEGAALAARAPVDLRVNILKGSREQALAKLSHLNPQSTPLSPIGLRIDAGQGRGPALSAETAYVKGFVEPQDEASQLASLLCAAAPGEQVLDLCAGGGGKALALAGQMHNKGQLYAYDADGRRLMPIHERLERAGARNIQVRQPKGQADVLADIEGRCDLVLIDAPCTGTGTWRRHPDAKWRLAPGALELRLKEQAALLEQAVRFVKIGGRLAYVTCSLLRDENEEQVAAFLAGHSEFAAMSGDEAAVKAGLPELARFASPHGAGLRFSPATSGTDGFYVCVMRRGCRGWV</sequence>
<evidence type="ECO:0000256" key="2">
    <source>
        <dbReference type="ARBA" id="ARBA00022679"/>
    </source>
</evidence>
<dbReference type="PROSITE" id="PS51686">
    <property type="entry name" value="SAM_MT_RSMB_NOP"/>
    <property type="match status" value="1"/>
</dbReference>
<comment type="caution">
    <text evidence="5">Lacks conserved residue(s) required for the propagation of feature annotation.</text>
</comment>
<proteinExistence type="inferred from homology"/>
<gene>
    <name evidence="7" type="ORF">SS37A_15240</name>
</gene>
<dbReference type="SUPFAM" id="SSF53335">
    <property type="entry name" value="S-adenosyl-L-methionine-dependent methyltransferases"/>
    <property type="match status" value="1"/>
</dbReference>
<feature type="domain" description="SAM-dependent MTase RsmB/NOP-type" evidence="6">
    <location>
        <begin position="145"/>
        <end position="429"/>
    </location>
</feature>
<dbReference type="InterPro" id="IPR049560">
    <property type="entry name" value="MeTrfase_RsmB-F_NOP2_cat"/>
</dbReference>
<dbReference type="Pfam" id="PF01189">
    <property type="entry name" value="Methyltr_RsmB-F"/>
    <property type="match status" value="1"/>
</dbReference>
<evidence type="ECO:0000256" key="3">
    <source>
        <dbReference type="ARBA" id="ARBA00022691"/>
    </source>
</evidence>
<dbReference type="Gene3D" id="3.40.50.150">
    <property type="entry name" value="Vaccinia Virus protein VP39"/>
    <property type="match status" value="1"/>
</dbReference>
<dbReference type="CDD" id="cd02440">
    <property type="entry name" value="AdoMet_MTases"/>
    <property type="match status" value="1"/>
</dbReference>
<evidence type="ECO:0000256" key="1">
    <source>
        <dbReference type="ARBA" id="ARBA00022603"/>
    </source>
</evidence>
<dbReference type="InterPro" id="IPR023267">
    <property type="entry name" value="RCMT"/>
</dbReference>
<organism evidence="7 8">
    <name type="scientific">Methylocystis iwaonis</name>
    <dbReference type="NCBI Taxonomy" id="2885079"/>
    <lineage>
        <taxon>Bacteria</taxon>
        <taxon>Pseudomonadati</taxon>
        <taxon>Pseudomonadota</taxon>
        <taxon>Alphaproteobacteria</taxon>
        <taxon>Hyphomicrobiales</taxon>
        <taxon>Methylocystaceae</taxon>
        <taxon>Methylocystis</taxon>
    </lineage>
</organism>
<keyword evidence="4 5" id="KW-0694">RNA-binding</keyword>
<feature type="binding site" evidence="5">
    <location>
        <position position="261"/>
    </location>
    <ligand>
        <name>S-adenosyl-L-methionine</name>
        <dbReference type="ChEBI" id="CHEBI:59789"/>
    </ligand>
</feature>
<dbReference type="InterPro" id="IPR029063">
    <property type="entry name" value="SAM-dependent_MTases_sf"/>
</dbReference>